<dbReference type="InterPro" id="IPR023772">
    <property type="entry name" value="DNA-bd_HTH_TetR-type_CS"/>
</dbReference>
<dbReference type="InterPro" id="IPR009057">
    <property type="entry name" value="Homeodomain-like_sf"/>
</dbReference>
<organism evidence="4 5">
    <name type="scientific">Mycobacterium pinniadriaticum</name>
    <dbReference type="NCBI Taxonomy" id="2994102"/>
    <lineage>
        <taxon>Bacteria</taxon>
        <taxon>Bacillati</taxon>
        <taxon>Actinomycetota</taxon>
        <taxon>Actinomycetes</taxon>
        <taxon>Mycobacteriales</taxon>
        <taxon>Mycobacteriaceae</taxon>
        <taxon>Mycobacterium</taxon>
    </lineage>
</organism>
<dbReference type="PANTHER" id="PTHR30055:SF153">
    <property type="entry name" value="HTH-TYPE TRANSCRIPTIONAL REPRESSOR RV3405C"/>
    <property type="match status" value="1"/>
</dbReference>
<evidence type="ECO:0000313" key="4">
    <source>
        <dbReference type="EMBL" id="MCX2939526.1"/>
    </source>
</evidence>
<proteinExistence type="predicted"/>
<dbReference type="RefSeq" id="WP_265999394.1">
    <property type="nucleotide sequence ID" value="NZ_JAPJDN010000025.1"/>
</dbReference>
<dbReference type="PROSITE" id="PS01081">
    <property type="entry name" value="HTH_TETR_1"/>
    <property type="match status" value="1"/>
</dbReference>
<evidence type="ECO:0000256" key="2">
    <source>
        <dbReference type="PROSITE-ProRule" id="PRU00335"/>
    </source>
</evidence>
<keyword evidence="1 2" id="KW-0238">DNA-binding</keyword>
<dbReference type="PRINTS" id="PR00455">
    <property type="entry name" value="HTHTETR"/>
</dbReference>
<comment type="caution">
    <text evidence="4">The sequence shown here is derived from an EMBL/GenBank/DDBJ whole genome shotgun (WGS) entry which is preliminary data.</text>
</comment>
<evidence type="ECO:0000256" key="1">
    <source>
        <dbReference type="ARBA" id="ARBA00023125"/>
    </source>
</evidence>
<dbReference type="Pfam" id="PF00440">
    <property type="entry name" value="TetR_N"/>
    <property type="match status" value="1"/>
</dbReference>
<dbReference type="PROSITE" id="PS50977">
    <property type="entry name" value="HTH_TETR_2"/>
    <property type="match status" value="1"/>
</dbReference>
<dbReference type="EMBL" id="JAPJDO010000025">
    <property type="protein sequence ID" value="MCX2939526.1"/>
    <property type="molecule type" value="Genomic_DNA"/>
</dbReference>
<dbReference type="Gene3D" id="1.10.357.10">
    <property type="entry name" value="Tetracycline Repressor, domain 2"/>
    <property type="match status" value="1"/>
</dbReference>
<keyword evidence="5" id="KW-1185">Reference proteome</keyword>
<evidence type="ECO:0000313" key="5">
    <source>
        <dbReference type="Proteomes" id="UP001300745"/>
    </source>
</evidence>
<name>A0ABT3SJ18_9MYCO</name>
<dbReference type="PANTHER" id="PTHR30055">
    <property type="entry name" value="HTH-TYPE TRANSCRIPTIONAL REGULATOR RUTR"/>
    <property type="match status" value="1"/>
</dbReference>
<feature type="DNA-binding region" description="H-T-H motif" evidence="2">
    <location>
        <begin position="43"/>
        <end position="62"/>
    </location>
</feature>
<reference evidence="4 5" key="1">
    <citation type="submission" date="2022-11" db="EMBL/GenBank/DDBJ databases">
        <title>Mycobacterium sp. nov.</title>
        <authorList>
            <person name="Papic B."/>
            <person name="Spicic S."/>
            <person name="Duvnjak S."/>
        </authorList>
    </citation>
    <scope>NUCLEOTIDE SEQUENCE [LARGE SCALE GENOMIC DNA]</scope>
    <source>
        <strain evidence="4 5">CVI_P4</strain>
    </source>
</reference>
<dbReference type="InterPro" id="IPR050109">
    <property type="entry name" value="HTH-type_TetR-like_transc_reg"/>
</dbReference>
<dbReference type="Proteomes" id="UP001300745">
    <property type="component" value="Unassembled WGS sequence"/>
</dbReference>
<dbReference type="SUPFAM" id="SSF46689">
    <property type="entry name" value="Homeodomain-like"/>
    <property type="match status" value="1"/>
</dbReference>
<protein>
    <submittedName>
        <fullName evidence="4">Helix-turn-helix domain containing protein</fullName>
    </submittedName>
</protein>
<feature type="domain" description="HTH tetR-type" evidence="3">
    <location>
        <begin position="20"/>
        <end position="80"/>
    </location>
</feature>
<dbReference type="InterPro" id="IPR001647">
    <property type="entry name" value="HTH_TetR"/>
</dbReference>
<accession>A0ABT3SJ18</accession>
<sequence>MTTEGAITVGERAATPVGRDEVVAATLEAAADLFAARGPAATSIRDVAARAGVNHGLLHRHFGTKEQLVGAVLDYLGQQLAAALASAQAAEIDAAADRQLRVIARAILDGYPVGQLQTGFPNIGLLLSQLRDSHPTEESARLAAAHLMALQLGWRLFGDFLRASTGIDGIDDETLQHSIGEAAKRAGSPAGS</sequence>
<evidence type="ECO:0000259" key="3">
    <source>
        <dbReference type="PROSITE" id="PS50977"/>
    </source>
</evidence>
<gene>
    <name evidence="4" type="ORF">ORI27_22785</name>
</gene>